<protein>
    <submittedName>
        <fullName evidence="3">4228_t:CDS:1</fullName>
    </submittedName>
</protein>
<organism evidence="3 4">
    <name type="scientific">Gigaspora margarita</name>
    <dbReference type="NCBI Taxonomy" id="4874"/>
    <lineage>
        <taxon>Eukaryota</taxon>
        <taxon>Fungi</taxon>
        <taxon>Fungi incertae sedis</taxon>
        <taxon>Mucoromycota</taxon>
        <taxon>Glomeromycotina</taxon>
        <taxon>Glomeromycetes</taxon>
        <taxon>Diversisporales</taxon>
        <taxon>Gigasporaceae</taxon>
        <taxon>Gigaspora</taxon>
    </lineage>
</organism>
<keyword evidence="2" id="KW-0732">Signal</keyword>
<evidence type="ECO:0000256" key="1">
    <source>
        <dbReference type="SAM" id="MobiDB-lite"/>
    </source>
</evidence>
<evidence type="ECO:0000313" key="3">
    <source>
        <dbReference type="EMBL" id="CAG8730764.1"/>
    </source>
</evidence>
<feature type="signal peptide" evidence="2">
    <location>
        <begin position="1"/>
        <end position="19"/>
    </location>
</feature>
<name>A0ABN7V4R2_GIGMA</name>
<dbReference type="Proteomes" id="UP000789901">
    <property type="component" value="Unassembled WGS sequence"/>
</dbReference>
<accession>A0ABN7V4R2</accession>
<dbReference type="EMBL" id="CAJVQB010009504">
    <property type="protein sequence ID" value="CAG8730764.1"/>
    <property type="molecule type" value="Genomic_DNA"/>
</dbReference>
<comment type="caution">
    <text evidence="3">The sequence shown here is derived from an EMBL/GenBank/DDBJ whole genome shotgun (WGS) entry which is preliminary data.</text>
</comment>
<evidence type="ECO:0000313" key="4">
    <source>
        <dbReference type="Proteomes" id="UP000789901"/>
    </source>
</evidence>
<sequence length="137" mass="15728">MKFNLAAVFSTVLIASTLAVPLQEHNKYDAEKMEKVSKFQDVKKLYLKDQEKMEKVSKFQDGKKFSVMHEVTKRDALLSSSNLKENTAAEKSFIREKRDKISELEQGKKISAEKSATREKRDKISELEQGKKISAEK</sequence>
<feature type="non-terminal residue" evidence="3">
    <location>
        <position position="137"/>
    </location>
</feature>
<evidence type="ECO:0000256" key="2">
    <source>
        <dbReference type="SAM" id="SignalP"/>
    </source>
</evidence>
<reference evidence="3 4" key="1">
    <citation type="submission" date="2021-06" db="EMBL/GenBank/DDBJ databases">
        <authorList>
            <person name="Kallberg Y."/>
            <person name="Tangrot J."/>
            <person name="Rosling A."/>
        </authorList>
    </citation>
    <scope>NUCLEOTIDE SEQUENCE [LARGE SCALE GENOMIC DNA]</scope>
    <source>
        <strain evidence="3 4">120-4 pot B 10/14</strain>
    </source>
</reference>
<gene>
    <name evidence="3" type="ORF">GMARGA_LOCUS14377</name>
</gene>
<proteinExistence type="predicted"/>
<keyword evidence="4" id="KW-1185">Reference proteome</keyword>
<feature type="region of interest" description="Disordered" evidence="1">
    <location>
        <begin position="104"/>
        <end position="137"/>
    </location>
</feature>
<feature type="chain" id="PRO_5047120238" evidence="2">
    <location>
        <begin position="20"/>
        <end position="137"/>
    </location>
</feature>